<evidence type="ECO:0000256" key="3">
    <source>
        <dbReference type="ARBA" id="ARBA00005970"/>
    </source>
</evidence>
<dbReference type="GO" id="GO:0046820">
    <property type="term" value="F:4-amino-4-deoxychorismate synthase activity"/>
    <property type="evidence" value="ECO:0007669"/>
    <property type="project" value="UniProtKB-EC"/>
</dbReference>
<dbReference type="Pfam" id="PF04715">
    <property type="entry name" value="Anth_synt_I_N"/>
    <property type="match status" value="1"/>
</dbReference>
<keyword evidence="14" id="KW-1185">Reference proteome</keyword>
<comment type="similarity">
    <text evidence="3">In the C-terminal section; belongs to the anthranilate synthase component I family.</text>
</comment>
<feature type="domain" description="Anthranilate synthase component I N-terminal" evidence="12">
    <location>
        <begin position="366"/>
        <end position="473"/>
    </location>
</feature>
<comment type="pathway">
    <text evidence="2">Cofactor biosynthesis; tetrahydrofolate biosynthesis; 4-aminobenzoate from chorismate: step 1/2.</text>
</comment>
<dbReference type="InterPro" id="IPR019999">
    <property type="entry name" value="Anth_synth_I-like"/>
</dbReference>
<dbReference type="InterPro" id="IPR006805">
    <property type="entry name" value="Anth_synth_I_N"/>
</dbReference>
<evidence type="ECO:0000313" key="14">
    <source>
        <dbReference type="Proteomes" id="UP001150907"/>
    </source>
</evidence>
<dbReference type="EC" id="2.6.1.85" evidence="4"/>
<evidence type="ECO:0000313" key="13">
    <source>
        <dbReference type="EMBL" id="KAJ2005394.1"/>
    </source>
</evidence>
<dbReference type="GO" id="GO:0008153">
    <property type="term" value="P:4-aminobenzoate biosynthetic process"/>
    <property type="evidence" value="ECO:0007669"/>
    <property type="project" value="TreeGrafter"/>
</dbReference>
<dbReference type="PANTHER" id="PTHR11236">
    <property type="entry name" value="AMINOBENZOATE/ANTHRANILATE SYNTHASE"/>
    <property type="match status" value="1"/>
</dbReference>
<comment type="caution">
    <text evidence="13">The sequence shown here is derived from an EMBL/GenBank/DDBJ whole genome shotgun (WGS) entry which is preliminary data.</text>
</comment>
<dbReference type="Proteomes" id="UP001150907">
    <property type="component" value="Unassembled WGS sequence"/>
</dbReference>
<feature type="domain" description="Chorismate-utilising enzyme C-terminal" evidence="11">
    <location>
        <begin position="558"/>
        <end position="859"/>
    </location>
</feature>
<name>A0A9W8BLV6_9FUNG</name>
<dbReference type="Pfam" id="PF00117">
    <property type="entry name" value="GATase"/>
    <property type="match status" value="1"/>
</dbReference>
<feature type="domain" description="Glutamine amidotransferase" evidence="10">
    <location>
        <begin position="30"/>
        <end position="246"/>
    </location>
</feature>
<accession>A0A9W8BLV6</accession>
<keyword evidence="13" id="KW-0032">Aminotransferase</keyword>
<evidence type="ECO:0000256" key="7">
    <source>
        <dbReference type="ARBA" id="ARBA00022962"/>
    </source>
</evidence>
<proteinExistence type="inferred from homology"/>
<dbReference type="AlphaFoldDB" id="A0A9W8BLV6"/>
<keyword evidence="7" id="KW-0315">Glutamine amidotransferase</keyword>
<evidence type="ECO:0000259" key="12">
    <source>
        <dbReference type="Pfam" id="PF04715"/>
    </source>
</evidence>
<dbReference type="PROSITE" id="PS51273">
    <property type="entry name" value="GATASE_TYPE_1"/>
    <property type="match status" value="1"/>
</dbReference>
<dbReference type="PRINTS" id="PR00095">
    <property type="entry name" value="ANTSNTHASEI"/>
</dbReference>
<keyword evidence="5 13" id="KW-0808">Transferase</keyword>
<evidence type="ECO:0000256" key="1">
    <source>
        <dbReference type="ARBA" id="ARBA00001000"/>
    </source>
</evidence>
<dbReference type="SUPFAM" id="SSF56322">
    <property type="entry name" value="ADC synthase"/>
    <property type="match status" value="1"/>
</dbReference>
<evidence type="ECO:0000256" key="6">
    <source>
        <dbReference type="ARBA" id="ARBA00022909"/>
    </source>
</evidence>
<dbReference type="NCBIfam" id="TIGR00566">
    <property type="entry name" value="trpG_papA"/>
    <property type="match status" value="1"/>
</dbReference>
<dbReference type="Pfam" id="PF00425">
    <property type="entry name" value="Chorismate_bind"/>
    <property type="match status" value="1"/>
</dbReference>
<dbReference type="Gene3D" id="3.40.50.880">
    <property type="match status" value="1"/>
</dbReference>
<sequence length="876" mass="94329">MPVAAPFSDAIPCSVAPKAEAGERQRLRTLLVDNYDSYTLNLLQLLAQQLPSGAHILESVVVIRNDQYSWATVRDRILPYVDSVVISPGPGRPDRVGDFGVCGDLIRHTQADGVAVLGVCLGHQGIAAVFGGRVRASDVAVHGQTCDVAVTSRDSTLFDGVPDRFKVVRYHSLAVSEAAGEFPRELQVLARAAGCVQARDAAARHVGAVTTREVMALRHRTRPLFGVQFHPESISSDYGAQIIANFGSIARRQQQNQLRAGACAASAAIRPDVAALSLMAMARRSWGLISSAKPACRLRVQCEAVDLPAGCDAGAALFRHLYGDDAAPLWLDSGSGGGMSVMASALTPGSVTVRFAAASSRVSVVRLTGPRSSELVSSAYLPRADEPQGNGGSSSNVSPFWTWMQAVIDRTRAQQPLQQLAGGAAAPPAFQGGWVGYFGYEMRHGSDSGQASAGDDMPDAQLSFVDRCVVIDHCSVPPRAYVLALVSSSSCASAFAPRDAWIAHLGFRSCNLAADWISRQADRIRSWATAGQSHTRKGPSIADYKQPLVAMAPDLPRSAYVAAIDRAQEWIAQGESYEICLTTQFRLPLARHGATIRSAQDMLALYLCLRQRSPVPYGALLWFGDIGAGVASCSPERFLRTVASDDLHEQRWVEMKPIKGTCRRAPYPQTCSHSTSLQAESCCDSCLAEWERDDELRAKRLQSDVKERAENLMIVDLIRHDLNWIAHHANVQVPHLMAIESFASVHQMVSTIRAQLHPNIGDAAALAHCFPPGSMTGAPKLRTVQLLDKLEQSGTNGSSRRGVYSGCLGYFSAHGQSDWSVVIRTAVVDCNGSRLCVGAGGALTILSDPEAEWDEVETKLNSVLPGISQYVQSRQQ</sequence>
<protein>
    <recommendedName>
        <fullName evidence="4">aminodeoxychorismate synthase</fullName>
        <ecNumber evidence="4">2.6.1.85</ecNumber>
    </recommendedName>
    <alternativeName>
        <fullName evidence="8">Para-aminobenzoate synthase</fullName>
    </alternativeName>
    <alternativeName>
        <fullName evidence="9">p-aminobenzoic acid synthase</fullName>
    </alternativeName>
</protein>
<dbReference type="InterPro" id="IPR006221">
    <property type="entry name" value="TrpG/PapA_dom"/>
</dbReference>
<dbReference type="EMBL" id="JANBQF010000104">
    <property type="protein sequence ID" value="KAJ2005394.1"/>
    <property type="molecule type" value="Genomic_DNA"/>
</dbReference>
<evidence type="ECO:0000256" key="4">
    <source>
        <dbReference type="ARBA" id="ARBA00013139"/>
    </source>
</evidence>
<dbReference type="InterPro" id="IPR005801">
    <property type="entry name" value="ADC_synthase"/>
</dbReference>
<dbReference type="InterPro" id="IPR015890">
    <property type="entry name" value="Chorismate_C"/>
</dbReference>
<gene>
    <name evidence="13" type="primary">ABZ1</name>
    <name evidence="13" type="ORF">H4R26_001976</name>
</gene>
<evidence type="ECO:0000256" key="2">
    <source>
        <dbReference type="ARBA" id="ARBA00005009"/>
    </source>
</evidence>
<dbReference type="GO" id="GO:0005737">
    <property type="term" value="C:cytoplasm"/>
    <property type="evidence" value="ECO:0007669"/>
    <property type="project" value="TreeGrafter"/>
</dbReference>
<dbReference type="GO" id="GO:0046656">
    <property type="term" value="P:folic acid biosynthetic process"/>
    <property type="evidence" value="ECO:0007669"/>
    <property type="project" value="UniProtKB-KW"/>
</dbReference>
<evidence type="ECO:0000256" key="9">
    <source>
        <dbReference type="ARBA" id="ARBA00031904"/>
    </source>
</evidence>
<dbReference type="CDD" id="cd01743">
    <property type="entry name" value="GATase1_Anthranilate_Synthase"/>
    <property type="match status" value="1"/>
</dbReference>
<dbReference type="InterPro" id="IPR029062">
    <property type="entry name" value="Class_I_gatase-like"/>
</dbReference>
<keyword evidence="6" id="KW-0289">Folate biosynthesis</keyword>
<dbReference type="OrthoDB" id="64220at2759"/>
<dbReference type="InterPro" id="IPR017926">
    <property type="entry name" value="GATASE"/>
</dbReference>
<evidence type="ECO:0000259" key="11">
    <source>
        <dbReference type="Pfam" id="PF00425"/>
    </source>
</evidence>
<dbReference type="Gene3D" id="3.60.120.10">
    <property type="entry name" value="Anthranilate synthase"/>
    <property type="match status" value="1"/>
</dbReference>
<evidence type="ECO:0000259" key="10">
    <source>
        <dbReference type="Pfam" id="PF00117"/>
    </source>
</evidence>
<comment type="catalytic activity">
    <reaction evidence="1">
        <text>chorismate + L-glutamine = 4-amino-4-deoxychorismate + L-glutamate</text>
        <dbReference type="Rhea" id="RHEA:11672"/>
        <dbReference type="ChEBI" id="CHEBI:29748"/>
        <dbReference type="ChEBI" id="CHEBI:29985"/>
        <dbReference type="ChEBI" id="CHEBI:58359"/>
        <dbReference type="ChEBI" id="CHEBI:58406"/>
        <dbReference type="EC" id="2.6.1.85"/>
    </reaction>
</comment>
<dbReference type="GO" id="GO:0000162">
    <property type="term" value="P:L-tryptophan biosynthetic process"/>
    <property type="evidence" value="ECO:0007669"/>
    <property type="project" value="TreeGrafter"/>
</dbReference>
<evidence type="ECO:0000256" key="8">
    <source>
        <dbReference type="ARBA" id="ARBA00031329"/>
    </source>
</evidence>
<reference evidence="13" key="1">
    <citation type="submission" date="2022-07" db="EMBL/GenBank/DDBJ databases">
        <title>Phylogenomic reconstructions and comparative analyses of Kickxellomycotina fungi.</title>
        <authorList>
            <person name="Reynolds N.K."/>
            <person name="Stajich J.E."/>
            <person name="Barry K."/>
            <person name="Grigoriev I.V."/>
            <person name="Crous P."/>
            <person name="Smith M.E."/>
        </authorList>
    </citation>
    <scope>NUCLEOTIDE SEQUENCE</scope>
    <source>
        <strain evidence="13">IMI 214461</strain>
    </source>
</reference>
<organism evidence="13 14">
    <name type="scientific">Coemansia thaxteri</name>
    <dbReference type="NCBI Taxonomy" id="2663907"/>
    <lineage>
        <taxon>Eukaryota</taxon>
        <taxon>Fungi</taxon>
        <taxon>Fungi incertae sedis</taxon>
        <taxon>Zoopagomycota</taxon>
        <taxon>Kickxellomycotina</taxon>
        <taxon>Kickxellomycetes</taxon>
        <taxon>Kickxellales</taxon>
        <taxon>Kickxellaceae</taxon>
        <taxon>Coemansia</taxon>
    </lineage>
</organism>
<evidence type="ECO:0000256" key="5">
    <source>
        <dbReference type="ARBA" id="ARBA00022679"/>
    </source>
</evidence>
<dbReference type="SUPFAM" id="SSF52317">
    <property type="entry name" value="Class I glutamine amidotransferase-like"/>
    <property type="match status" value="1"/>
</dbReference>
<dbReference type="PANTHER" id="PTHR11236:SF18">
    <property type="entry name" value="AMINODEOXYCHORISMATE SYNTHASE"/>
    <property type="match status" value="1"/>
</dbReference>